<accession>A0A8J3AHX4</accession>
<gene>
    <name evidence="1" type="ORF">GCM10007377_04620</name>
</gene>
<comment type="caution">
    <text evidence="1">The sequence shown here is derived from an EMBL/GenBank/DDBJ whole genome shotgun (WGS) entry which is preliminary data.</text>
</comment>
<dbReference type="Proteomes" id="UP000619536">
    <property type="component" value="Unassembled WGS sequence"/>
</dbReference>
<organism evidence="1 2">
    <name type="scientific">Galliscardovia ingluviei</name>
    <dbReference type="NCBI Taxonomy" id="1769422"/>
    <lineage>
        <taxon>Bacteria</taxon>
        <taxon>Bacillati</taxon>
        <taxon>Actinomycetota</taxon>
        <taxon>Actinomycetes</taxon>
        <taxon>Bifidobacteriales</taxon>
        <taxon>Bifidobacteriaceae</taxon>
        <taxon>Galliscardovia</taxon>
    </lineage>
</organism>
<name>A0A8J3AHX4_9BIFI</name>
<reference evidence="1" key="1">
    <citation type="journal article" date="2014" name="Int. J. Syst. Evol. Microbiol.">
        <title>Complete genome sequence of Corynebacterium casei LMG S-19264T (=DSM 44701T), isolated from a smear-ripened cheese.</title>
        <authorList>
            <consortium name="US DOE Joint Genome Institute (JGI-PGF)"/>
            <person name="Walter F."/>
            <person name="Albersmeier A."/>
            <person name="Kalinowski J."/>
            <person name="Ruckert C."/>
        </authorList>
    </citation>
    <scope>NUCLEOTIDE SEQUENCE</scope>
    <source>
        <strain evidence="1">CCM 8606</strain>
    </source>
</reference>
<protein>
    <submittedName>
        <fullName evidence="1">Uncharacterized protein</fullName>
    </submittedName>
</protein>
<keyword evidence="2" id="KW-1185">Reference proteome</keyword>
<proteinExistence type="predicted"/>
<evidence type="ECO:0000313" key="2">
    <source>
        <dbReference type="Proteomes" id="UP000619536"/>
    </source>
</evidence>
<reference evidence="1" key="2">
    <citation type="submission" date="2020-09" db="EMBL/GenBank/DDBJ databases">
        <authorList>
            <person name="Sun Q."/>
            <person name="Sedlacek I."/>
        </authorList>
    </citation>
    <scope>NUCLEOTIDE SEQUENCE</scope>
    <source>
        <strain evidence="1">CCM 8606</strain>
    </source>
</reference>
<dbReference type="EMBL" id="BMDH01000001">
    <property type="protein sequence ID" value="GGI13170.1"/>
    <property type="molecule type" value="Genomic_DNA"/>
</dbReference>
<evidence type="ECO:0000313" key="1">
    <source>
        <dbReference type="EMBL" id="GGI13170.1"/>
    </source>
</evidence>
<dbReference type="AlphaFoldDB" id="A0A8J3AHX4"/>
<sequence>MLQVQQCMTQLREIDGNIAAEHYYAHSVPIPVLKGVLQYCNTVVAARKNINEMREAEYLRYIHWRSVVIVELLERGVF</sequence>